<dbReference type="AlphaFoldDB" id="A0AAC9HPW1"/>
<sequence length="59" mass="6130">MGELLRTSGDAIRDQVTNSVVARADATELVVGQVADPVLVGGVELAFEPSLGQPQDLSH</sequence>
<protein>
    <submittedName>
        <fullName evidence="1">Uncharacterized protein</fullName>
    </submittedName>
</protein>
<organism evidence="1 2">
    <name type="scientific">Actinoalloteichus hymeniacidonis</name>
    <dbReference type="NCBI Taxonomy" id="340345"/>
    <lineage>
        <taxon>Bacteria</taxon>
        <taxon>Bacillati</taxon>
        <taxon>Actinomycetota</taxon>
        <taxon>Actinomycetes</taxon>
        <taxon>Pseudonocardiales</taxon>
        <taxon>Pseudonocardiaceae</taxon>
        <taxon>Actinoalloteichus</taxon>
    </lineage>
</organism>
<dbReference type="Proteomes" id="UP000095210">
    <property type="component" value="Chromosome"/>
</dbReference>
<dbReference type="RefSeq" id="WP_069847728.1">
    <property type="nucleotide sequence ID" value="NZ_CP014859.1"/>
</dbReference>
<accession>A0AAC9HPW1</accession>
<name>A0AAC9HPW1_9PSEU</name>
<keyword evidence="2" id="KW-1185">Reference proteome</keyword>
<evidence type="ECO:0000313" key="2">
    <source>
        <dbReference type="Proteomes" id="UP000095210"/>
    </source>
</evidence>
<reference evidence="2" key="1">
    <citation type="submission" date="2016-03" db="EMBL/GenBank/DDBJ databases">
        <title>Complete genome sequence of the type strain Actinoalloteichus hymeniacidonis DSM 45092.</title>
        <authorList>
            <person name="Schaffert L."/>
            <person name="Albersmeier A."/>
            <person name="Winkler A."/>
            <person name="Kalinowski J."/>
            <person name="Zotchev S."/>
            <person name="Ruckert C."/>
        </authorList>
    </citation>
    <scope>NUCLEOTIDE SEQUENCE [LARGE SCALE GENOMIC DNA]</scope>
    <source>
        <strain evidence="2">HPA177(T) (DSM 45092(T))</strain>
    </source>
</reference>
<dbReference type="EMBL" id="CP014859">
    <property type="protein sequence ID" value="AOS62375.1"/>
    <property type="molecule type" value="Genomic_DNA"/>
</dbReference>
<proteinExistence type="predicted"/>
<gene>
    <name evidence="1" type="ORF">TL08_07785</name>
</gene>
<evidence type="ECO:0000313" key="1">
    <source>
        <dbReference type="EMBL" id="AOS62375.1"/>
    </source>
</evidence>
<dbReference type="KEGG" id="ahm:TL08_07785"/>